<keyword evidence="3" id="KW-1185">Reference proteome</keyword>
<evidence type="ECO:0000313" key="2">
    <source>
        <dbReference type="EMBL" id="ASJ74396.1"/>
    </source>
</evidence>
<proteinExistence type="predicted"/>
<dbReference type="EMBL" id="CP018632">
    <property type="protein sequence ID" value="ASJ74396.1"/>
    <property type="molecule type" value="Genomic_DNA"/>
</dbReference>
<evidence type="ECO:0000256" key="1">
    <source>
        <dbReference type="SAM" id="SignalP"/>
    </source>
</evidence>
<organism evidence="2 3">
    <name type="scientific">Granulosicoccus antarcticus IMCC3135</name>
    <dbReference type="NCBI Taxonomy" id="1192854"/>
    <lineage>
        <taxon>Bacteria</taxon>
        <taxon>Pseudomonadati</taxon>
        <taxon>Pseudomonadota</taxon>
        <taxon>Gammaproteobacteria</taxon>
        <taxon>Chromatiales</taxon>
        <taxon>Granulosicoccaceae</taxon>
        <taxon>Granulosicoccus</taxon>
    </lineage>
</organism>
<evidence type="ECO:0000313" key="3">
    <source>
        <dbReference type="Proteomes" id="UP000250079"/>
    </source>
</evidence>
<name>A0A2Z2NS76_9GAMM</name>
<dbReference type="RefSeq" id="WP_088919432.1">
    <property type="nucleotide sequence ID" value="NZ_CP018632.1"/>
</dbReference>
<protein>
    <recommendedName>
        <fullName evidence="4">OmpA-like domain-containing protein</fullName>
    </recommendedName>
</protein>
<reference evidence="2 3" key="1">
    <citation type="submission" date="2016-12" db="EMBL/GenBank/DDBJ databases">
        <authorList>
            <person name="Song W.-J."/>
            <person name="Kurnit D.M."/>
        </authorList>
    </citation>
    <scope>NUCLEOTIDE SEQUENCE [LARGE SCALE GENOMIC DNA]</scope>
    <source>
        <strain evidence="2 3">IMCC3135</strain>
    </source>
</reference>
<accession>A0A2Z2NS76</accession>
<keyword evidence="1" id="KW-0732">Signal</keyword>
<dbReference type="Proteomes" id="UP000250079">
    <property type="component" value="Chromosome"/>
</dbReference>
<feature type="chain" id="PRO_5016271268" description="OmpA-like domain-containing protein" evidence="1">
    <location>
        <begin position="27"/>
        <end position="367"/>
    </location>
</feature>
<evidence type="ECO:0008006" key="4">
    <source>
        <dbReference type="Google" id="ProtNLM"/>
    </source>
</evidence>
<dbReference type="AlphaFoldDB" id="A0A2Z2NS76"/>
<gene>
    <name evidence="2" type="ORF">IMCC3135_21595</name>
</gene>
<dbReference type="KEGG" id="gai:IMCC3135_21595"/>
<sequence length="367" mass="39293">MHLSRFTLVFLLACLPLGCVSQPPQAEDELSIAASGQQGAEPVQIIAGNFVNTLRQIDLLQPAETTINLLRTSRTDEFTVAMQMALRAAGYGVRWVNDTSSGQLFQYRLEQKSAQKTDQGAAQQATYEMAIGSVELRRSFLMAGVAGISPLTPLYVRGADASAIIPNDRVFANTASVVDPVPVVSPNTEVATGELAQDTAGTNPEVSPLSVPDEANPLNPVVSGAIAKQNLALPLANLTRVENVFDLGESNFEDLLAEHRVVEELILLFPNDSLRLGAVNKRLVDEMVLSFEPESDLFSVIGCSLGPTELESGNAALALGRASRVREALLFAGIPQNRILDEGCWAGDSSGNTLPRRGVVVTLNRQD</sequence>
<feature type="signal peptide" evidence="1">
    <location>
        <begin position="1"/>
        <end position="26"/>
    </location>
</feature>